<proteinExistence type="predicted"/>
<sequence>MTQATTNLTCATKQPVAGFIQAACCTHDEGRSLDIAIQVEVSNRLKRLRSRVVVVSVEETAGETCQV</sequence>
<gene>
    <name evidence="1" type="ORF">DBV39_09755</name>
</gene>
<dbReference type="Proteomes" id="UP000244571">
    <property type="component" value="Chromosome"/>
</dbReference>
<accession>A0A2R4XJH2</accession>
<evidence type="ECO:0000313" key="1">
    <source>
        <dbReference type="EMBL" id="AWB33946.1"/>
    </source>
</evidence>
<dbReference type="EMBL" id="CP028901">
    <property type="protein sequence ID" value="AWB33946.1"/>
    <property type="molecule type" value="Genomic_DNA"/>
</dbReference>
<keyword evidence="2" id="KW-1185">Reference proteome</keyword>
<dbReference type="KEGG" id="boz:DBV39_09755"/>
<evidence type="ECO:0000313" key="2">
    <source>
        <dbReference type="Proteomes" id="UP000244571"/>
    </source>
</evidence>
<protein>
    <submittedName>
        <fullName evidence="1">Uncharacterized protein</fullName>
    </submittedName>
</protein>
<reference evidence="1 2" key="1">
    <citation type="submission" date="2018-04" db="EMBL/GenBank/DDBJ databases">
        <title>Bordetella sp. HZ20 isolated from seawater.</title>
        <authorList>
            <person name="Sun C."/>
        </authorList>
    </citation>
    <scope>NUCLEOTIDE SEQUENCE [LARGE SCALE GENOMIC DNA]</scope>
    <source>
        <strain evidence="1 2">HZ20</strain>
    </source>
</reference>
<name>A0A2R4XJH2_9BURK</name>
<dbReference type="AlphaFoldDB" id="A0A2R4XJH2"/>
<organism evidence="1 2">
    <name type="scientific">Orrella marina</name>
    <dbReference type="NCBI Taxonomy" id="2163011"/>
    <lineage>
        <taxon>Bacteria</taxon>
        <taxon>Pseudomonadati</taxon>
        <taxon>Pseudomonadota</taxon>
        <taxon>Betaproteobacteria</taxon>
        <taxon>Burkholderiales</taxon>
        <taxon>Alcaligenaceae</taxon>
        <taxon>Orrella</taxon>
    </lineage>
</organism>